<feature type="compositionally biased region" description="Polar residues" evidence="6">
    <location>
        <begin position="1"/>
        <end position="16"/>
    </location>
</feature>
<dbReference type="InterPro" id="IPR036457">
    <property type="entry name" value="PPM-type-like_dom_sf"/>
</dbReference>
<evidence type="ECO:0000313" key="8">
    <source>
        <dbReference type="EMBL" id="CAD8454778.1"/>
    </source>
</evidence>
<keyword evidence="2" id="KW-0479">Metal-binding</keyword>
<keyword evidence="3 5" id="KW-0378">Hydrolase</keyword>
<dbReference type="PANTHER" id="PTHR47992">
    <property type="entry name" value="PROTEIN PHOSPHATASE"/>
    <property type="match status" value="1"/>
</dbReference>
<reference evidence="8" key="1">
    <citation type="submission" date="2021-01" db="EMBL/GenBank/DDBJ databases">
        <authorList>
            <person name="Corre E."/>
            <person name="Pelletier E."/>
            <person name="Niang G."/>
            <person name="Scheremetjew M."/>
            <person name="Finn R."/>
            <person name="Kale V."/>
            <person name="Holt S."/>
            <person name="Cochrane G."/>
            <person name="Meng A."/>
            <person name="Brown T."/>
            <person name="Cohen L."/>
        </authorList>
    </citation>
    <scope>NUCLEOTIDE SEQUENCE</scope>
    <source>
        <strain evidence="8">CCMP2058</strain>
    </source>
</reference>
<evidence type="ECO:0000256" key="1">
    <source>
        <dbReference type="ARBA" id="ARBA00004170"/>
    </source>
</evidence>
<dbReference type="InterPro" id="IPR001932">
    <property type="entry name" value="PPM-type_phosphatase-like_dom"/>
</dbReference>
<dbReference type="GO" id="GO:0046872">
    <property type="term" value="F:metal ion binding"/>
    <property type="evidence" value="ECO:0007669"/>
    <property type="project" value="UniProtKB-KW"/>
</dbReference>
<proteinExistence type="inferred from homology"/>
<evidence type="ECO:0000256" key="5">
    <source>
        <dbReference type="RuleBase" id="RU003465"/>
    </source>
</evidence>
<accession>A0A7S0DH69</accession>
<dbReference type="PROSITE" id="PS51746">
    <property type="entry name" value="PPM_2"/>
    <property type="match status" value="1"/>
</dbReference>
<dbReference type="SUPFAM" id="SSF81606">
    <property type="entry name" value="PP2C-like"/>
    <property type="match status" value="1"/>
</dbReference>
<feature type="region of interest" description="Disordered" evidence="6">
    <location>
        <begin position="1"/>
        <end position="27"/>
    </location>
</feature>
<protein>
    <recommendedName>
        <fullName evidence="7">PPM-type phosphatase domain-containing protein</fullName>
    </recommendedName>
</protein>
<comment type="subcellular location">
    <subcellularLocation>
        <location evidence="1">Membrane</location>
        <topology evidence="1">Peripheral membrane protein</topology>
    </subcellularLocation>
</comment>
<dbReference type="PROSITE" id="PS01032">
    <property type="entry name" value="PPM_1"/>
    <property type="match status" value="1"/>
</dbReference>
<sequence>MGICSSTADQENGDNTTRPDEKAVQRRRLSVTAKHVDTHRNANDNAPDLDYIAIEKKLSIEEKKSMVGMKIGARSNKGHVPYNPDKVNQDRFIVKFNLGGNEEVALFGVFDGHGEHGHHVSSFVKNSLPRHLDSHGEIKSNPEKAILEATEKMVQELDRKNINTTFSGTTAIYCVKVAKMLYVANIGDSRAALGRLADGKYEAIGLSEDQKPDNPEEKKRILASGGRVEPLPGMPGEDCGPHRVWLRNVDVPGLAMSRSIGDKISQRVGVISVPEIKIHELKGEDSFIVLASDGVWEFMENEEVIDFVGERVEDVTQCAVDLAKRANEKWKQEEDVIDDITCVVVRFLQEKKEASD</sequence>
<dbReference type="Gene3D" id="3.60.40.10">
    <property type="entry name" value="PPM-type phosphatase domain"/>
    <property type="match status" value="1"/>
</dbReference>
<dbReference type="CDD" id="cd00143">
    <property type="entry name" value="PP2Cc"/>
    <property type="match status" value="1"/>
</dbReference>
<dbReference type="SMART" id="SM00332">
    <property type="entry name" value="PP2Cc"/>
    <property type="match status" value="1"/>
</dbReference>
<dbReference type="AlphaFoldDB" id="A0A7S0DH69"/>
<evidence type="ECO:0000256" key="4">
    <source>
        <dbReference type="ARBA" id="ARBA00022912"/>
    </source>
</evidence>
<evidence type="ECO:0000256" key="3">
    <source>
        <dbReference type="ARBA" id="ARBA00022801"/>
    </source>
</evidence>
<feature type="domain" description="PPM-type phosphatase" evidence="7">
    <location>
        <begin position="70"/>
        <end position="347"/>
    </location>
</feature>
<organism evidence="8">
    <name type="scientific">Amorphochlora amoebiformis</name>
    <dbReference type="NCBI Taxonomy" id="1561963"/>
    <lineage>
        <taxon>Eukaryota</taxon>
        <taxon>Sar</taxon>
        <taxon>Rhizaria</taxon>
        <taxon>Cercozoa</taxon>
        <taxon>Chlorarachniophyceae</taxon>
        <taxon>Amorphochlora</taxon>
    </lineage>
</organism>
<gene>
    <name evidence="8" type="ORF">LAMO00422_LOCUS13722</name>
</gene>
<dbReference type="SMART" id="SM00331">
    <property type="entry name" value="PP2C_SIG"/>
    <property type="match status" value="1"/>
</dbReference>
<name>A0A7S0DH69_9EUKA</name>
<dbReference type="InterPro" id="IPR015655">
    <property type="entry name" value="PP2C"/>
</dbReference>
<dbReference type="EMBL" id="HBEM01020085">
    <property type="protein sequence ID" value="CAD8454778.1"/>
    <property type="molecule type" value="Transcribed_RNA"/>
</dbReference>
<dbReference type="GO" id="GO:0016020">
    <property type="term" value="C:membrane"/>
    <property type="evidence" value="ECO:0007669"/>
    <property type="project" value="UniProtKB-SubCell"/>
</dbReference>
<keyword evidence="4 5" id="KW-0904">Protein phosphatase</keyword>
<evidence type="ECO:0000259" key="7">
    <source>
        <dbReference type="PROSITE" id="PS51746"/>
    </source>
</evidence>
<comment type="similarity">
    <text evidence="5">Belongs to the PP2C family.</text>
</comment>
<dbReference type="InterPro" id="IPR000222">
    <property type="entry name" value="PP2C_BS"/>
</dbReference>
<evidence type="ECO:0000256" key="6">
    <source>
        <dbReference type="SAM" id="MobiDB-lite"/>
    </source>
</evidence>
<evidence type="ECO:0000256" key="2">
    <source>
        <dbReference type="ARBA" id="ARBA00022723"/>
    </source>
</evidence>
<dbReference type="GO" id="GO:0004722">
    <property type="term" value="F:protein serine/threonine phosphatase activity"/>
    <property type="evidence" value="ECO:0007669"/>
    <property type="project" value="InterPro"/>
</dbReference>
<dbReference type="Pfam" id="PF00481">
    <property type="entry name" value="PP2C"/>
    <property type="match status" value="1"/>
</dbReference>